<keyword evidence="2" id="KW-0808">Transferase</keyword>
<dbReference type="Gene3D" id="3.40.250.10">
    <property type="entry name" value="Rhodanese-like domain"/>
    <property type="match status" value="1"/>
</dbReference>
<dbReference type="PANTHER" id="PTHR43031:SF1">
    <property type="entry name" value="PYRIDINE NUCLEOTIDE-DISULPHIDE OXIDOREDUCTASE"/>
    <property type="match status" value="1"/>
</dbReference>
<dbReference type="SUPFAM" id="SSF52821">
    <property type="entry name" value="Rhodanese/Cell cycle control phosphatase"/>
    <property type="match status" value="1"/>
</dbReference>
<feature type="domain" description="Rhodanese" evidence="1">
    <location>
        <begin position="21"/>
        <end position="107"/>
    </location>
</feature>
<dbReference type="Proteomes" id="UP000648239">
    <property type="component" value="Unassembled WGS sequence"/>
</dbReference>
<sequence length="292" mass="32039">MTRDQRYGTVDGEELYRKLAMGEPVVVLDVRTGSEHAARHIPGSLLIPLHELQTRVGEIPNSGTPVAVLSEKGIRAESACKLLAEHAFSPVLNLAGGLKSWTGPTANGDSNHSRHWFGIGPSNFLVQQFDLLPKGIALDLAMGDGRNAIYMATRGFDVDGVDVSQDAVNSARASSRQLGAPIRALVGNVEDGSYIMPEDTYDVIMVFNFLHRPLFKEIKDGVRPGGAVIYETFTTDQPRFGPPKNPDYLLKPGELREAFSDWEILIYHETVDPERPGARRRARAGIVARKPE</sequence>
<dbReference type="InterPro" id="IPR041698">
    <property type="entry name" value="Methyltransf_25"/>
</dbReference>
<evidence type="ECO:0000313" key="2">
    <source>
        <dbReference type="EMBL" id="MBD3867032.1"/>
    </source>
</evidence>
<dbReference type="PROSITE" id="PS50206">
    <property type="entry name" value="RHODANESE_3"/>
    <property type="match status" value="1"/>
</dbReference>
<gene>
    <name evidence="2" type="ORF">IFK94_02815</name>
</gene>
<dbReference type="PANTHER" id="PTHR43031">
    <property type="entry name" value="FAD-DEPENDENT OXIDOREDUCTASE"/>
    <property type="match status" value="1"/>
</dbReference>
<protein>
    <submittedName>
        <fullName evidence="2">Methyltransferase domain-containing protein</fullName>
    </submittedName>
</protein>
<dbReference type="InterPro" id="IPR050229">
    <property type="entry name" value="GlpE_sulfurtransferase"/>
</dbReference>
<name>A0A8J7CC61_9BACT</name>
<dbReference type="CDD" id="cd00158">
    <property type="entry name" value="RHOD"/>
    <property type="match status" value="1"/>
</dbReference>
<dbReference type="GO" id="GO:0032259">
    <property type="term" value="P:methylation"/>
    <property type="evidence" value="ECO:0007669"/>
    <property type="project" value="UniProtKB-KW"/>
</dbReference>
<accession>A0A8J7CC61</accession>
<dbReference type="Pfam" id="PF13649">
    <property type="entry name" value="Methyltransf_25"/>
    <property type="match status" value="1"/>
</dbReference>
<evidence type="ECO:0000313" key="3">
    <source>
        <dbReference type="Proteomes" id="UP000648239"/>
    </source>
</evidence>
<dbReference type="EMBL" id="JACXWD010000005">
    <property type="protein sequence ID" value="MBD3867032.1"/>
    <property type="molecule type" value="Genomic_DNA"/>
</dbReference>
<dbReference type="GO" id="GO:0008168">
    <property type="term" value="F:methyltransferase activity"/>
    <property type="evidence" value="ECO:0007669"/>
    <property type="project" value="UniProtKB-KW"/>
</dbReference>
<comment type="caution">
    <text evidence="2">The sequence shown here is derived from an EMBL/GenBank/DDBJ whole genome shotgun (WGS) entry which is preliminary data.</text>
</comment>
<reference evidence="2 3" key="1">
    <citation type="submission" date="2020-08" db="EMBL/GenBank/DDBJ databases">
        <title>Acidobacteriota in marine sediments use diverse sulfur dissimilation pathways.</title>
        <authorList>
            <person name="Wasmund K."/>
        </authorList>
    </citation>
    <scope>NUCLEOTIDE SEQUENCE [LARGE SCALE GENOMIC DNA]</scope>
    <source>
        <strain evidence="2">MAG AM4</strain>
    </source>
</reference>
<dbReference type="CDD" id="cd02440">
    <property type="entry name" value="AdoMet_MTases"/>
    <property type="match status" value="1"/>
</dbReference>
<organism evidence="2 3">
    <name type="scientific">Candidatus Polarisedimenticola svalbardensis</name>
    <dbReference type="NCBI Taxonomy" id="2886004"/>
    <lineage>
        <taxon>Bacteria</taxon>
        <taxon>Pseudomonadati</taxon>
        <taxon>Acidobacteriota</taxon>
        <taxon>Candidatus Polarisedimenticolia</taxon>
        <taxon>Candidatus Polarisedimenticolales</taxon>
        <taxon>Candidatus Polarisedimenticolaceae</taxon>
        <taxon>Candidatus Polarisedimenticola</taxon>
    </lineage>
</organism>
<dbReference type="InterPro" id="IPR029063">
    <property type="entry name" value="SAM-dependent_MTases_sf"/>
</dbReference>
<dbReference type="SUPFAM" id="SSF53335">
    <property type="entry name" value="S-adenosyl-L-methionine-dependent methyltransferases"/>
    <property type="match status" value="1"/>
</dbReference>
<dbReference type="Gene3D" id="3.40.50.150">
    <property type="entry name" value="Vaccinia Virus protein VP39"/>
    <property type="match status" value="1"/>
</dbReference>
<proteinExistence type="predicted"/>
<dbReference type="InterPro" id="IPR036873">
    <property type="entry name" value="Rhodanese-like_dom_sf"/>
</dbReference>
<dbReference type="InterPro" id="IPR001763">
    <property type="entry name" value="Rhodanese-like_dom"/>
</dbReference>
<dbReference type="SMART" id="SM00450">
    <property type="entry name" value="RHOD"/>
    <property type="match status" value="1"/>
</dbReference>
<evidence type="ECO:0000259" key="1">
    <source>
        <dbReference type="PROSITE" id="PS50206"/>
    </source>
</evidence>
<dbReference type="AlphaFoldDB" id="A0A8J7CC61"/>
<dbReference type="Pfam" id="PF00581">
    <property type="entry name" value="Rhodanese"/>
    <property type="match status" value="1"/>
</dbReference>
<keyword evidence="2" id="KW-0489">Methyltransferase</keyword>